<feature type="domain" description="HTH cro/C1-type" evidence="5">
    <location>
        <begin position="42"/>
        <end position="96"/>
    </location>
</feature>
<accession>A0A5N8W879</accession>
<dbReference type="CDD" id="cd00093">
    <property type="entry name" value="HTH_XRE"/>
    <property type="match status" value="1"/>
</dbReference>
<evidence type="ECO:0000256" key="3">
    <source>
        <dbReference type="SAM" id="MobiDB-lite"/>
    </source>
</evidence>
<dbReference type="InterPro" id="IPR027417">
    <property type="entry name" value="P-loop_NTPase"/>
</dbReference>
<dbReference type="PANTHER" id="PTHR46844:SF1">
    <property type="entry name" value="SLR5058 PROTEIN"/>
    <property type="match status" value="1"/>
</dbReference>
<keyword evidence="7" id="KW-1185">Reference proteome</keyword>
<dbReference type="SUPFAM" id="SSF52047">
    <property type="entry name" value="RNI-like"/>
    <property type="match status" value="1"/>
</dbReference>
<dbReference type="PROSITE" id="PS50837">
    <property type="entry name" value="NACHT"/>
    <property type="match status" value="1"/>
</dbReference>
<dbReference type="PANTHER" id="PTHR46844">
    <property type="entry name" value="SLR5058 PROTEIN"/>
    <property type="match status" value="1"/>
</dbReference>
<dbReference type="GO" id="GO:0005524">
    <property type="term" value="F:ATP binding"/>
    <property type="evidence" value="ECO:0007669"/>
    <property type="project" value="UniProtKB-KW"/>
</dbReference>
<reference evidence="6 7" key="1">
    <citation type="submission" date="2019-07" db="EMBL/GenBank/DDBJ databases">
        <title>New species of Amycolatopsis and Streptomyces.</title>
        <authorList>
            <person name="Duangmal K."/>
            <person name="Teo W.F.A."/>
            <person name="Lipun K."/>
        </authorList>
    </citation>
    <scope>NUCLEOTIDE SEQUENCE [LARGE SCALE GENOMIC DNA]</scope>
    <source>
        <strain evidence="6 7">TISTR 2346</strain>
    </source>
</reference>
<dbReference type="SMART" id="SM00530">
    <property type="entry name" value="HTH_XRE"/>
    <property type="match status" value="1"/>
</dbReference>
<dbReference type="SUPFAM" id="SSF52540">
    <property type="entry name" value="P-loop containing nucleoside triphosphate hydrolases"/>
    <property type="match status" value="1"/>
</dbReference>
<evidence type="ECO:0000313" key="6">
    <source>
        <dbReference type="EMBL" id="MPY43693.1"/>
    </source>
</evidence>
<dbReference type="SUPFAM" id="SSF47413">
    <property type="entry name" value="lambda repressor-like DNA-binding domains"/>
    <property type="match status" value="1"/>
</dbReference>
<keyword evidence="1" id="KW-0547">Nucleotide-binding</keyword>
<dbReference type="Gene3D" id="3.80.10.10">
    <property type="entry name" value="Ribonuclease Inhibitor"/>
    <property type="match status" value="1"/>
</dbReference>
<dbReference type="Pfam" id="PF05729">
    <property type="entry name" value="NACHT"/>
    <property type="match status" value="1"/>
</dbReference>
<protein>
    <submittedName>
        <fullName evidence="6">NACHT domain-containing protein</fullName>
    </submittedName>
</protein>
<feature type="region of interest" description="Disordered" evidence="3">
    <location>
        <begin position="1"/>
        <end position="37"/>
    </location>
</feature>
<evidence type="ECO:0000256" key="2">
    <source>
        <dbReference type="ARBA" id="ARBA00022840"/>
    </source>
</evidence>
<evidence type="ECO:0000259" key="5">
    <source>
        <dbReference type="PROSITE" id="PS50943"/>
    </source>
</evidence>
<dbReference type="InterPro" id="IPR007111">
    <property type="entry name" value="NACHT_NTPase"/>
</dbReference>
<comment type="caution">
    <text evidence="6">The sequence shown here is derived from an EMBL/GenBank/DDBJ whole genome shotgun (WGS) entry which is preliminary data.</text>
</comment>
<gene>
    <name evidence="6" type="ORF">FNH04_28480</name>
</gene>
<evidence type="ECO:0000256" key="1">
    <source>
        <dbReference type="ARBA" id="ARBA00022741"/>
    </source>
</evidence>
<name>A0A5N8W879_9ACTN</name>
<dbReference type="Gene3D" id="1.10.260.40">
    <property type="entry name" value="lambda repressor-like DNA-binding domains"/>
    <property type="match status" value="1"/>
</dbReference>
<evidence type="ECO:0000259" key="4">
    <source>
        <dbReference type="PROSITE" id="PS50837"/>
    </source>
</evidence>
<sequence length="993" mass="109983">MGQRGRSRVHRCSPNRTERRHPHGGVSLTEQTGPQEQLAGRLRELRVKRRLTMAGLATKSAIGRTTVSQVLNGRIPPSEAVLVALAQALKADPAEFEELRSLQAAVMSRQGPGSPDSDFEERYRRYVVDRYGTLTIVGLDLRHSDQSWPLDAAYLSLELADMSETAPLRGFSQPEGMPFTSHDVRVVRAEQALSGRERTLVRGLAGSGKTTLLQWLAVTTAQGLPATGLEHLARRIPYVLPMRTLVRRGSLPSPQAFLDAMSCPFAEAQPRQWTDGVLQSGRGLLLIDGMDEVPADQRRAARSWLQGLLSAYPRSCFVVTTRPSAVPEGWLSADSFVELTIRPMRGRDTDVFITRWHEAAAGEASGDQSLAGLREKMRDAIRAKRELAQLATTPLMCALMCALHRDRRGHLPQGRMELYEAALSTLLDRRDNERGIETPEGVHLSERQSIQLLQRLAYWMVVNRQTEMHKDFALRSIGVQLPAMPSLHGRTNAEKVLAHLINRSGVLRQPTEDTIDFVHRTFQDYLGAKACVEAGDFPLLLDNAHDDQWEDVIRMAVSHARPNERVMILKELIARGNEARTQAKRLHLLAMACLEYATEVHPDVQALVEQNVAGLLPPRSYRDARVLGQLGPVILDLLPGPENLAPYEAEAVVTTAAIVGGPPAFVLLKRFRNHPSPAVQRALADSWSAFDAQDYADEIIEHLPDRTLVLAVDSAAQFDMAEKLGRDCHVRISRYLPLDGIARLPRRNSVVAITVSGDEGLAPLDLLSEFPRLHTLKISGAAISDWTPLQGTTVRNLTLSKLDNCRLGSLRHLDRIEKVTLGVPRSYHNLLSLRVPANITELRLSGIGSRKDFLVGVSRLRRLSALSVEVAEPSAKEFAHIAALSRLKQLQLTGLKLRALSNVPPLPNVEHLILHVPRGTPAAADLRRVFPGLRTISIFAEHRPVDVRRLADWPGLRVRVHNASSVRGADRFTPEVLTLIPEPREDVLSPLSA</sequence>
<dbReference type="GO" id="GO:0003677">
    <property type="term" value="F:DNA binding"/>
    <property type="evidence" value="ECO:0007669"/>
    <property type="project" value="InterPro"/>
</dbReference>
<evidence type="ECO:0000313" key="7">
    <source>
        <dbReference type="Proteomes" id="UP000326979"/>
    </source>
</evidence>
<feature type="compositionally biased region" description="Basic residues" evidence="3">
    <location>
        <begin position="1"/>
        <end position="23"/>
    </location>
</feature>
<dbReference type="EMBL" id="VJZE01000249">
    <property type="protein sequence ID" value="MPY43693.1"/>
    <property type="molecule type" value="Genomic_DNA"/>
</dbReference>
<dbReference type="InterPro" id="IPR032675">
    <property type="entry name" value="LRR_dom_sf"/>
</dbReference>
<dbReference type="InterPro" id="IPR001387">
    <property type="entry name" value="Cro/C1-type_HTH"/>
</dbReference>
<organism evidence="6 7">
    <name type="scientific">Streptomyces phyllanthi</name>
    <dbReference type="NCBI Taxonomy" id="1803180"/>
    <lineage>
        <taxon>Bacteria</taxon>
        <taxon>Bacillati</taxon>
        <taxon>Actinomycetota</taxon>
        <taxon>Actinomycetes</taxon>
        <taxon>Kitasatosporales</taxon>
        <taxon>Streptomycetaceae</taxon>
        <taxon>Streptomyces</taxon>
    </lineage>
</organism>
<dbReference type="Gene3D" id="3.40.50.300">
    <property type="entry name" value="P-loop containing nucleotide triphosphate hydrolases"/>
    <property type="match status" value="1"/>
</dbReference>
<dbReference type="Proteomes" id="UP000326979">
    <property type="component" value="Unassembled WGS sequence"/>
</dbReference>
<dbReference type="InterPro" id="IPR010982">
    <property type="entry name" value="Lambda_DNA-bd_dom_sf"/>
</dbReference>
<feature type="domain" description="NACHT" evidence="4">
    <location>
        <begin position="197"/>
        <end position="533"/>
    </location>
</feature>
<dbReference type="PROSITE" id="PS50943">
    <property type="entry name" value="HTH_CROC1"/>
    <property type="match status" value="1"/>
</dbReference>
<dbReference type="Pfam" id="PF13560">
    <property type="entry name" value="HTH_31"/>
    <property type="match status" value="1"/>
</dbReference>
<dbReference type="AlphaFoldDB" id="A0A5N8W879"/>
<proteinExistence type="predicted"/>
<keyword evidence="2" id="KW-0067">ATP-binding</keyword>